<feature type="non-terminal residue" evidence="1">
    <location>
        <position position="1"/>
    </location>
</feature>
<sequence>LDLETWGLTSKAKELKRFEKFVSGDDIVKSNALFGYEGDKYYFDVDIRRHFGLDKYNSDIIPYWKTETVEAMDAFRRKDGYTKRAGECVSLATLYAAAAFIVCEIPLQDIYMILTPLHSQNFFDIQDGVLTNNRRLVTKAMWFNGTAISNKAQRALRNENVTIMAHSSGYVHCMYEDATIGREAYQYFVGQLSSYLSTELNLQIFANFLRSHQNYQKFFQACRDCRGQAHFLKAEVLFSYEHSSNYRIADGTHDKLLAEVS</sequence>
<proteinExistence type="predicted"/>
<gene>
    <name evidence="1" type="ORF">S01H1_48608</name>
</gene>
<name>X0WB73_9ZZZZ</name>
<dbReference type="AlphaFoldDB" id="X0WB73"/>
<reference evidence="1" key="1">
    <citation type="journal article" date="2014" name="Front. Microbiol.">
        <title>High frequency of phylogenetically diverse reductive dehalogenase-homologous genes in deep subseafloor sedimentary metagenomes.</title>
        <authorList>
            <person name="Kawai M."/>
            <person name="Futagami T."/>
            <person name="Toyoda A."/>
            <person name="Takaki Y."/>
            <person name="Nishi S."/>
            <person name="Hori S."/>
            <person name="Arai W."/>
            <person name="Tsubouchi T."/>
            <person name="Morono Y."/>
            <person name="Uchiyama I."/>
            <person name="Ito T."/>
            <person name="Fujiyama A."/>
            <person name="Inagaki F."/>
            <person name="Takami H."/>
        </authorList>
    </citation>
    <scope>NUCLEOTIDE SEQUENCE</scope>
    <source>
        <strain evidence="1">Expedition CK06-06</strain>
    </source>
</reference>
<comment type="caution">
    <text evidence="1">The sequence shown here is derived from an EMBL/GenBank/DDBJ whole genome shotgun (WGS) entry which is preliminary data.</text>
</comment>
<organism evidence="1">
    <name type="scientific">marine sediment metagenome</name>
    <dbReference type="NCBI Taxonomy" id="412755"/>
    <lineage>
        <taxon>unclassified sequences</taxon>
        <taxon>metagenomes</taxon>
        <taxon>ecological metagenomes</taxon>
    </lineage>
</organism>
<evidence type="ECO:0000313" key="1">
    <source>
        <dbReference type="EMBL" id="GAG28184.1"/>
    </source>
</evidence>
<accession>X0WB73</accession>
<protein>
    <submittedName>
        <fullName evidence="1">Uncharacterized protein</fullName>
    </submittedName>
</protein>
<feature type="non-terminal residue" evidence="1">
    <location>
        <position position="261"/>
    </location>
</feature>
<dbReference type="EMBL" id="BARS01031220">
    <property type="protein sequence ID" value="GAG28184.1"/>
    <property type="molecule type" value="Genomic_DNA"/>
</dbReference>